<dbReference type="Proteomes" id="UP000247540">
    <property type="component" value="Unassembled WGS sequence"/>
</dbReference>
<name>A0A318SHV6_9BURK</name>
<proteinExistence type="predicted"/>
<dbReference type="SUPFAM" id="SSF69572">
    <property type="entry name" value="Activating enzymes of the ubiquitin-like proteins"/>
    <property type="match status" value="1"/>
</dbReference>
<keyword evidence="3" id="KW-1185">Reference proteome</keyword>
<protein>
    <submittedName>
        <fullName evidence="2">ThiF family protein</fullName>
    </submittedName>
</protein>
<accession>A0A318SHV6</accession>
<dbReference type="GO" id="GO:0061504">
    <property type="term" value="P:cyclic threonylcarbamoyladenosine biosynthetic process"/>
    <property type="evidence" value="ECO:0007669"/>
    <property type="project" value="TreeGrafter"/>
</dbReference>
<dbReference type="AlphaFoldDB" id="A0A318SHV6"/>
<feature type="domain" description="THIF-type NAD/FAD binding fold" evidence="1">
    <location>
        <begin position="107"/>
        <end position="210"/>
    </location>
</feature>
<comment type="caution">
    <text evidence="2">The sequence shown here is derived from an EMBL/GenBank/DDBJ whole genome shotgun (WGS) entry which is preliminary data.</text>
</comment>
<dbReference type="Gene3D" id="3.40.50.720">
    <property type="entry name" value="NAD(P)-binding Rossmann-like Domain"/>
    <property type="match status" value="1"/>
</dbReference>
<sequence>MDDRNHVRDGIVSVGGNIVGLCIPSTVIGNDGEKIYINSRDGIASFKPDGAESFWEALIKSGSILFGSAEEVAQSAAYLKNPRLSRTTSYLCTESSNCADLIKKVCNIASANVVIIGCGGIGSLAAMNLAGAGVAKLTLIDHDTIEESNLNRQFFWTKQHIGLPKVNVLRSEIFARYSDIDVSTESSLLDINSIVSLADAHDACIVIADEPLGISANIAALSRAFVVSDAYFHRYSCYFARFSSCEIGTSSINWSRGPNIIAPSFGPANTEIAGAISSLCLNYLSDRHSLDSVNVNYAWRSNRLANQQ</sequence>
<evidence type="ECO:0000313" key="3">
    <source>
        <dbReference type="Proteomes" id="UP000247540"/>
    </source>
</evidence>
<dbReference type="InterPro" id="IPR035985">
    <property type="entry name" value="Ubiquitin-activating_enz"/>
</dbReference>
<reference evidence="2 3" key="1">
    <citation type="submission" date="2018-06" db="EMBL/GenBank/DDBJ databases">
        <title>Genomic Encyclopedia of Type Strains, Phase III (KMG-III): the genomes of soil and plant-associated and newly described type strains.</title>
        <authorList>
            <person name="Whitman W."/>
        </authorList>
    </citation>
    <scope>NUCLEOTIDE SEQUENCE [LARGE SCALE GENOMIC DNA]</scope>
    <source>
        <strain evidence="2 3">CECT 7646</strain>
    </source>
</reference>
<dbReference type="GO" id="GO:0061503">
    <property type="term" value="F:tRNA threonylcarbamoyladenosine dehydratase"/>
    <property type="evidence" value="ECO:0007669"/>
    <property type="project" value="TreeGrafter"/>
</dbReference>
<dbReference type="PANTHER" id="PTHR43267">
    <property type="entry name" value="TRNA THREONYLCARBAMOYLADENOSINE DEHYDRATASE"/>
    <property type="match status" value="1"/>
</dbReference>
<gene>
    <name evidence="2" type="ORF">DFQ15_10615</name>
</gene>
<dbReference type="Pfam" id="PF00899">
    <property type="entry name" value="ThiF"/>
    <property type="match status" value="1"/>
</dbReference>
<dbReference type="CDD" id="cd01483">
    <property type="entry name" value="E1_enzyme_family"/>
    <property type="match status" value="1"/>
</dbReference>
<organism evidence="2 3">
    <name type="scientific">Xylophilus ampelinus</name>
    <dbReference type="NCBI Taxonomy" id="54067"/>
    <lineage>
        <taxon>Bacteria</taxon>
        <taxon>Pseudomonadati</taxon>
        <taxon>Pseudomonadota</taxon>
        <taxon>Betaproteobacteria</taxon>
        <taxon>Burkholderiales</taxon>
        <taxon>Xylophilus</taxon>
    </lineage>
</organism>
<dbReference type="InterPro" id="IPR045886">
    <property type="entry name" value="ThiF/MoeB/HesA"/>
</dbReference>
<dbReference type="InterPro" id="IPR000594">
    <property type="entry name" value="ThiF_NAD_FAD-bd"/>
</dbReference>
<evidence type="ECO:0000259" key="1">
    <source>
        <dbReference type="Pfam" id="PF00899"/>
    </source>
</evidence>
<dbReference type="PANTHER" id="PTHR43267:SF3">
    <property type="entry name" value="THIF PROTEIN"/>
    <property type="match status" value="1"/>
</dbReference>
<evidence type="ECO:0000313" key="2">
    <source>
        <dbReference type="EMBL" id="PYE78511.1"/>
    </source>
</evidence>
<dbReference type="GO" id="GO:0008641">
    <property type="term" value="F:ubiquitin-like modifier activating enzyme activity"/>
    <property type="evidence" value="ECO:0007669"/>
    <property type="project" value="InterPro"/>
</dbReference>
<dbReference type="EMBL" id="QJTC01000006">
    <property type="protein sequence ID" value="PYE78511.1"/>
    <property type="molecule type" value="Genomic_DNA"/>
</dbReference>